<gene>
    <name evidence="2" type="ORF">C7S16_0068</name>
</gene>
<dbReference type="Proteomes" id="UP001272137">
    <property type="component" value="Unassembled WGS sequence"/>
</dbReference>
<organism evidence="2 3">
    <name type="scientific">Burkholderia thailandensis</name>
    <dbReference type="NCBI Taxonomy" id="57975"/>
    <lineage>
        <taxon>Bacteria</taxon>
        <taxon>Pseudomonadati</taxon>
        <taxon>Pseudomonadota</taxon>
        <taxon>Betaproteobacteria</taxon>
        <taxon>Burkholderiales</taxon>
        <taxon>Burkholderiaceae</taxon>
        <taxon>Burkholderia</taxon>
        <taxon>pseudomallei group</taxon>
    </lineage>
</organism>
<proteinExistence type="predicted"/>
<accession>A0AAW9D3F7</accession>
<comment type="caution">
    <text evidence="2">The sequence shown here is derived from an EMBL/GenBank/DDBJ whole genome shotgun (WGS) entry which is preliminary data.</text>
</comment>
<evidence type="ECO:0000313" key="2">
    <source>
        <dbReference type="EMBL" id="MDW9255144.1"/>
    </source>
</evidence>
<feature type="region of interest" description="Disordered" evidence="1">
    <location>
        <begin position="14"/>
        <end position="46"/>
    </location>
</feature>
<dbReference type="AlphaFoldDB" id="A0AAW9D3F7"/>
<evidence type="ECO:0000256" key="1">
    <source>
        <dbReference type="SAM" id="MobiDB-lite"/>
    </source>
</evidence>
<dbReference type="EMBL" id="QXCT01000002">
    <property type="protein sequence ID" value="MDW9255144.1"/>
    <property type="molecule type" value="Genomic_DNA"/>
</dbReference>
<name>A0AAW9D3F7_BURTH</name>
<evidence type="ECO:0000313" key="3">
    <source>
        <dbReference type="Proteomes" id="UP001272137"/>
    </source>
</evidence>
<protein>
    <submittedName>
        <fullName evidence="2">Uncharacterized protein</fullName>
    </submittedName>
</protein>
<sequence length="70" mass="7381">MYAVGANAALAALPARRRRSCAASVQKKGATPRGHRANPAPSADESAVMSKKIRWYQAFPSRIAAGSAVR</sequence>
<reference evidence="2" key="1">
    <citation type="submission" date="2018-08" db="EMBL/GenBank/DDBJ databases">
        <title>Identification of Burkholderia cepacia strains that express a Burkholderia pseudomallei-like capsular polysaccharide.</title>
        <authorList>
            <person name="Burtnick M.N."/>
            <person name="Vongsouvath M."/>
            <person name="Newton P."/>
            <person name="Wuthiekanun V."/>
            <person name="Limmathurotsakul D."/>
            <person name="Brett P.J."/>
            <person name="Chantratita N."/>
            <person name="Dance D.A."/>
        </authorList>
    </citation>
    <scope>NUCLEOTIDE SEQUENCE</scope>
    <source>
        <strain evidence="2">SBXCC001</strain>
    </source>
</reference>